<accession>A0A1M6Q7B0</accession>
<keyword evidence="2" id="KW-1185">Reference proteome</keyword>
<dbReference type="Proteomes" id="UP000184465">
    <property type="component" value="Unassembled WGS sequence"/>
</dbReference>
<evidence type="ECO:0000313" key="1">
    <source>
        <dbReference type="EMBL" id="SHK16142.1"/>
    </source>
</evidence>
<name>A0A1M6Q7B0_PARC5</name>
<sequence length="40" mass="4543">MKNPKKVCNKNLIKPKFKVLKPNAICTTKRVNGLCQDQPC</sequence>
<organism evidence="1 2">
    <name type="scientific">Paramaledivibacter caminithermalis (strain DSM 15212 / CIP 107654 / DViRD3)</name>
    <name type="common">Clostridium caminithermale</name>
    <dbReference type="NCBI Taxonomy" id="1121301"/>
    <lineage>
        <taxon>Bacteria</taxon>
        <taxon>Bacillati</taxon>
        <taxon>Bacillota</taxon>
        <taxon>Clostridia</taxon>
        <taxon>Peptostreptococcales</taxon>
        <taxon>Caminicellaceae</taxon>
        <taxon>Paramaledivibacter</taxon>
    </lineage>
</organism>
<dbReference type="RefSeq" id="WP_278247834.1">
    <property type="nucleotide sequence ID" value="NZ_FRAG01000031.1"/>
</dbReference>
<proteinExistence type="predicted"/>
<dbReference type="EMBL" id="FRAG01000031">
    <property type="protein sequence ID" value="SHK16142.1"/>
    <property type="molecule type" value="Genomic_DNA"/>
</dbReference>
<reference evidence="1 2" key="1">
    <citation type="submission" date="2016-11" db="EMBL/GenBank/DDBJ databases">
        <authorList>
            <person name="Jaros S."/>
            <person name="Januszkiewicz K."/>
            <person name="Wedrychowicz H."/>
        </authorList>
    </citation>
    <scope>NUCLEOTIDE SEQUENCE [LARGE SCALE GENOMIC DNA]</scope>
    <source>
        <strain evidence="1 2">DSM 15212</strain>
    </source>
</reference>
<evidence type="ECO:0000313" key="2">
    <source>
        <dbReference type="Proteomes" id="UP000184465"/>
    </source>
</evidence>
<dbReference type="AlphaFoldDB" id="A0A1M6Q7B0"/>
<protein>
    <submittedName>
        <fullName evidence="1">Uncharacterized protein</fullName>
    </submittedName>
</protein>
<gene>
    <name evidence="1" type="ORF">SAMN02745912_02451</name>
</gene>